<dbReference type="Gene3D" id="3.50.50.60">
    <property type="entry name" value="FAD/NAD(P)-binding domain"/>
    <property type="match status" value="1"/>
</dbReference>
<dbReference type="PANTHER" id="PTHR11552:SF147">
    <property type="entry name" value="CHOLINE DEHYDROGENASE, MITOCHONDRIAL"/>
    <property type="match status" value="1"/>
</dbReference>
<dbReference type="InterPro" id="IPR000172">
    <property type="entry name" value="GMC_OxRdtase_N"/>
</dbReference>
<dbReference type="PIRSF" id="PIRSF000137">
    <property type="entry name" value="Alcohol_oxidase"/>
    <property type="match status" value="1"/>
</dbReference>
<dbReference type="Pfam" id="PF05199">
    <property type="entry name" value="GMC_oxred_C"/>
    <property type="match status" value="1"/>
</dbReference>
<protein>
    <recommendedName>
        <fullName evidence="6">Glucose-methanol-choline oxidoreductase N-terminal domain-containing protein</fullName>
    </recommendedName>
</protein>
<dbReference type="Pfam" id="PF00732">
    <property type="entry name" value="GMC_oxred_N"/>
    <property type="match status" value="1"/>
</dbReference>
<evidence type="ECO:0000256" key="4">
    <source>
        <dbReference type="ARBA" id="ARBA00022827"/>
    </source>
</evidence>
<comment type="caution">
    <text evidence="7">The sequence shown here is derived from an EMBL/GenBank/DDBJ whole genome shotgun (WGS) entry which is preliminary data.</text>
</comment>
<organism evidence="7 8">
    <name type="scientific">Parthenolecanium corni</name>
    <dbReference type="NCBI Taxonomy" id="536013"/>
    <lineage>
        <taxon>Eukaryota</taxon>
        <taxon>Metazoa</taxon>
        <taxon>Ecdysozoa</taxon>
        <taxon>Arthropoda</taxon>
        <taxon>Hexapoda</taxon>
        <taxon>Insecta</taxon>
        <taxon>Pterygota</taxon>
        <taxon>Neoptera</taxon>
        <taxon>Paraneoptera</taxon>
        <taxon>Hemiptera</taxon>
        <taxon>Sternorrhyncha</taxon>
        <taxon>Coccoidea</taxon>
        <taxon>Coccidae</taxon>
        <taxon>Parthenolecanium</taxon>
    </lineage>
</organism>
<evidence type="ECO:0000256" key="5">
    <source>
        <dbReference type="PIRSR" id="PIRSR000137-2"/>
    </source>
</evidence>
<dbReference type="InterPro" id="IPR007867">
    <property type="entry name" value="GMC_OxRtase_C"/>
</dbReference>
<evidence type="ECO:0000259" key="6">
    <source>
        <dbReference type="PROSITE" id="PS00624"/>
    </source>
</evidence>
<name>A0AAN9XY90_9HEMI</name>
<dbReference type="AlphaFoldDB" id="A0AAN9XY90"/>
<feature type="domain" description="Glucose-methanol-choline oxidoreductase N-terminal" evidence="6">
    <location>
        <begin position="315"/>
        <end position="329"/>
    </location>
</feature>
<accession>A0AAN9XY90</accession>
<evidence type="ECO:0000256" key="2">
    <source>
        <dbReference type="ARBA" id="ARBA00010790"/>
    </source>
</evidence>
<dbReference type="PROSITE" id="PS00624">
    <property type="entry name" value="GMC_OXRED_2"/>
    <property type="match status" value="1"/>
</dbReference>
<evidence type="ECO:0000256" key="3">
    <source>
        <dbReference type="ARBA" id="ARBA00022630"/>
    </source>
</evidence>
<keyword evidence="3" id="KW-0285">Flavoprotein</keyword>
<dbReference type="InterPro" id="IPR036188">
    <property type="entry name" value="FAD/NAD-bd_sf"/>
</dbReference>
<keyword evidence="8" id="KW-1185">Reference proteome</keyword>
<reference evidence="7 8" key="1">
    <citation type="submission" date="2024-03" db="EMBL/GenBank/DDBJ databases">
        <title>Adaptation during the transition from Ophiocordyceps entomopathogen to insect associate is accompanied by gene loss and intensified selection.</title>
        <authorList>
            <person name="Ward C.M."/>
            <person name="Onetto C.A."/>
            <person name="Borneman A.R."/>
        </authorList>
    </citation>
    <scope>NUCLEOTIDE SEQUENCE [LARGE SCALE GENOMIC DNA]</scope>
    <source>
        <strain evidence="7">AWRI1</strain>
        <tissue evidence="7">Single Adult Female</tissue>
    </source>
</reference>
<feature type="binding site" evidence="5">
    <location>
        <position position="279"/>
    </location>
    <ligand>
        <name>FAD</name>
        <dbReference type="ChEBI" id="CHEBI:57692"/>
    </ligand>
</feature>
<proteinExistence type="inferred from homology"/>
<keyword evidence="4 5" id="KW-0274">FAD</keyword>
<sequence>MCDSNVTCANSVSAGISQLLLTQLFSTLVKSYCELGSTYPPDDSNYVFHTTDNIEYDFIVVGAGSAGATIANRLTEIAEWTVLLIEAGGDPPIESDIPNMAGTLHGTEYDWNYQVESSKFSCRSMQNQQCLWPRGKMLGGCSSINAMLYVRGHPKDYDHWERLGNPTWNYKNVLHYFKRLERVNCSRLQPDVHGYDGYVSVEDYKNATDYDYQSLRRMLAAGAAQLGYPYVEDYCATPKSGLTMVPGTLKNGVRWSTARAYLSTIMDRPNLVLMKNARVTKLLIDDMKRVYGVEVLWQGHLKNLACKREVILSAGSVNSPQILMLSGIGPKEHLQQLGIPVVEDLKVGYNLQDHPIVLDSFLKLYLPRHRVSDTDALYNYLIKKTDMGSLKLANTMLFVDTLNRKRDYPDIQFYFFSFFPRNKFLRRFFTNMNFNKEIIDEIESENQEADLIQVVPALLRPKSRGRIMLESSDPLAAPRIISGYLTEPDDVKTLTRALRLVKQLSETIALKNATLFQPYVEECATLELYSDAYYECRIRNLDATIYHPVGTCKMGPHYDQDAVVNPRLSVRGVRGLRVIDASIMPFIVSGNTNIPTIMIGEKAADFIKEEWIYKDSFGGS</sequence>
<dbReference type="GO" id="GO:0016614">
    <property type="term" value="F:oxidoreductase activity, acting on CH-OH group of donors"/>
    <property type="evidence" value="ECO:0007669"/>
    <property type="project" value="InterPro"/>
</dbReference>
<evidence type="ECO:0000313" key="8">
    <source>
        <dbReference type="Proteomes" id="UP001367676"/>
    </source>
</evidence>
<dbReference type="GO" id="GO:0050660">
    <property type="term" value="F:flavin adenine dinucleotide binding"/>
    <property type="evidence" value="ECO:0007669"/>
    <property type="project" value="InterPro"/>
</dbReference>
<comment type="similarity">
    <text evidence="2">Belongs to the GMC oxidoreductase family.</text>
</comment>
<dbReference type="EMBL" id="JBBCAQ010000037">
    <property type="protein sequence ID" value="KAK7573914.1"/>
    <property type="molecule type" value="Genomic_DNA"/>
</dbReference>
<evidence type="ECO:0000313" key="7">
    <source>
        <dbReference type="EMBL" id="KAK7573914.1"/>
    </source>
</evidence>
<comment type="cofactor">
    <cofactor evidence="1 5">
        <name>FAD</name>
        <dbReference type="ChEBI" id="CHEBI:57692"/>
    </cofactor>
</comment>
<evidence type="ECO:0000256" key="1">
    <source>
        <dbReference type="ARBA" id="ARBA00001974"/>
    </source>
</evidence>
<dbReference type="Gene3D" id="3.30.560.10">
    <property type="entry name" value="Glucose Oxidase, domain 3"/>
    <property type="match status" value="1"/>
</dbReference>
<dbReference type="PANTHER" id="PTHR11552">
    <property type="entry name" value="GLUCOSE-METHANOL-CHOLINE GMC OXIDOREDUCTASE"/>
    <property type="match status" value="1"/>
</dbReference>
<dbReference type="Proteomes" id="UP001367676">
    <property type="component" value="Unassembled WGS sequence"/>
</dbReference>
<gene>
    <name evidence="7" type="ORF">V9T40_011105</name>
</gene>
<dbReference type="SUPFAM" id="SSF54373">
    <property type="entry name" value="FAD-linked reductases, C-terminal domain"/>
    <property type="match status" value="1"/>
</dbReference>
<dbReference type="InterPro" id="IPR012132">
    <property type="entry name" value="GMC_OxRdtase"/>
</dbReference>
<dbReference type="SUPFAM" id="SSF51905">
    <property type="entry name" value="FAD/NAD(P)-binding domain"/>
    <property type="match status" value="1"/>
</dbReference>